<dbReference type="SUPFAM" id="SSF55729">
    <property type="entry name" value="Acyl-CoA N-acyltransferases (Nat)"/>
    <property type="match status" value="1"/>
</dbReference>
<keyword evidence="1" id="KW-0812">Transmembrane</keyword>
<evidence type="ECO:0000313" key="4">
    <source>
        <dbReference type="Proteomes" id="UP000184330"/>
    </source>
</evidence>
<gene>
    <name evidence="3" type="ORF">PAC_13280</name>
</gene>
<feature type="transmembrane region" description="Helical" evidence="1">
    <location>
        <begin position="142"/>
        <end position="164"/>
    </location>
</feature>
<name>A0A1L7XED3_9HELO</name>
<dbReference type="Pfam" id="PF00583">
    <property type="entry name" value="Acetyltransf_1"/>
    <property type="match status" value="1"/>
</dbReference>
<dbReference type="GO" id="GO:0016747">
    <property type="term" value="F:acyltransferase activity, transferring groups other than amino-acyl groups"/>
    <property type="evidence" value="ECO:0007669"/>
    <property type="project" value="InterPro"/>
</dbReference>
<dbReference type="EMBL" id="FJOG01000023">
    <property type="protein sequence ID" value="CZR63383.1"/>
    <property type="molecule type" value="Genomic_DNA"/>
</dbReference>
<dbReference type="PROSITE" id="PS51186">
    <property type="entry name" value="GNAT"/>
    <property type="match status" value="1"/>
</dbReference>
<dbReference type="Proteomes" id="UP000184330">
    <property type="component" value="Unassembled WGS sequence"/>
</dbReference>
<organism evidence="3 4">
    <name type="scientific">Phialocephala subalpina</name>
    <dbReference type="NCBI Taxonomy" id="576137"/>
    <lineage>
        <taxon>Eukaryota</taxon>
        <taxon>Fungi</taxon>
        <taxon>Dikarya</taxon>
        <taxon>Ascomycota</taxon>
        <taxon>Pezizomycotina</taxon>
        <taxon>Leotiomycetes</taxon>
        <taxon>Helotiales</taxon>
        <taxon>Mollisiaceae</taxon>
        <taxon>Phialocephala</taxon>
        <taxon>Phialocephala fortinii species complex</taxon>
    </lineage>
</organism>
<evidence type="ECO:0000256" key="1">
    <source>
        <dbReference type="SAM" id="Phobius"/>
    </source>
</evidence>
<evidence type="ECO:0000259" key="2">
    <source>
        <dbReference type="PROSITE" id="PS51186"/>
    </source>
</evidence>
<dbReference type="InterPro" id="IPR016181">
    <property type="entry name" value="Acyl_CoA_acyltransferase"/>
</dbReference>
<feature type="transmembrane region" description="Helical" evidence="1">
    <location>
        <begin position="170"/>
        <end position="188"/>
    </location>
</feature>
<keyword evidence="1" id="KW-1133">Transmembrane helix</keyword>
<dbReference type="AlphaFoldDB" id="A0A1L7XED3"/>
<proteinExistence type="predicted"/>
<dbReference type="OrthoDB" id="5343688at2759"/>
<evidence type="ECO:0000313" key="3">
    <source>
        <dbReference type="EMBL" id="CZR63383.1"/>
    </source>
</evidence>
<keyword evidence="4" id="KW-1185">Reference proteome</keyword>
<feature type="domain" description="N-acetyltransferase" evidence="2">
    <location>
        <begin position="172"/>
        <end position="338"/>
    </location>
</feature>
<accession>A0A1L7XED3</accession>
<dbReference type="Gene3D" id="3.40.630.30">
    <property type="match status" value="1"/>
</dbReference>
<sequence>MPRHHVPMKGTELDLRVYTTPVLDTINAVPGLRTSADFLSFVHKTFFSFLRANLVLPSSTLNSTISTPLLDPSSSQTLPPLGPSSLATMSSAEDEVLLPPNPLEGVPELITKPLTTEDDKVAALKLVADSIAQQRNIAARAIIFHPLFMAFYIGLMAIVSQYLYKDRGDMGIVITTGAGVTMACLIAIRGATAGYLHAAEEMTWKWAQNEDGEDDVIIGSRFGEEIMGACILRLERNGNGGAKKKSKSGKLGGKGLVRAWTVRVKYRGKGVGTELLEEAVRITREKLGNSAEIGFAAEHANSKKVLPDFFNSTFKKREARAARALEKVVESMDGKKKK</sequence>
<keyword evidence="1" id="KW-0472">Membrane</keyword>
<protein>
    <recommendedName>
        <fullName evidence="2">N-acetyltransferase domain-containing protein</fullName>
    </recommendedName>
</protein>
<reference evidence="3 4" key="1">
    <citation type="submission" date="2016-03" db="EMBL/GenBank/DDBJ databases">
        <authorList>
            <person name="Ploux O."/>
        </authorList>
    </citation>
    <scope>NUCLEOTIDE SEQUENCE [LARGE SCALE GENOMIC DNA]</scope>
    <source>
        <strain evidence="3 4">UAMH 11012</strain>
    </source>
</reference>
<dbReference type="InterPro" id="IPR000182">
    <property type="entry name" value="GNAT_dom"/>
</dbReference>